<name>A0ACC6A3R8_9BACI</name>
<comment type="caution">
    <text evidence="1">The sequence shown here is derived from an EMBL/GenBank/DDBJ whole genome shotgun (WGS) entry which is preliminary data.</text>
</comment>
<protein>
    <submittedName>
        <fullName evidence="1">YIP1 family protein</fullName>
    </submittedName>
</protein>
<gene>
    <name evidence="1" type="ORF">M3215_06050</name>
</gene>
<evidence type="ECO:0000313" key="2">
    <source>
        <dbReference type="Proteomes" id="UP001202289"/>
    </source>
</evidence>
<reference evidence="1" key="1">
    <citation type="submission" date="2022-05" db="EMBL/GenBank/DDBJ databases">
        <title>Comparative Genomics of Spacecraft Associated Microbes.</title>
        <authorList>
            <person name="Tran M.T."/>
            <person name="Wright A."/>
            <person name="Seuylemezian A."/>
            <person name="Eisen J."/>
            <person name="Coil D."/>
        </authorList>
    </citation>
    <scope>NUCLEOTIDE SEQUENCE</scope>
    <source>
        <strain evidence="1">FAIRING 10M-2.2</strain>
    </source>
</reference>
<dbReference type="EMBL" id="JAMBOP010000005">
    <property type="protein sequence ID" value="MCM3735391.1"/>
    <property type="molecule type" value="Genomic_DNA"/>
</dbReference>
<accession>A0ACC6A3R8</accession>
<proteinExistence type="predicted"/>
<sequence>MEANVNTQKVSGEKPSLFGMITSPSLQFERMRTNAPVWGAFFLMAVLIGIVGAIAAYLVSTDPVVIARNKELGFEVPIAVTLGTGFALAAIGAMITFFIGAAFYKVLMMFMSNDTSYKKLLAITVYSSIITFLGGIINMVLALILGGNGQEMYTGLGPLFASTGGVAHGIAKSFEVFAIWGLAVTGLGLHITAGLSKKQAIILVVVFFVLSMVFGALGGVFSGLVPKP</sequence>
<evidence type="ECO:0000313" key="1">
    <source>
        <dbReference type="EMBL" id="MCM3735391.1"/>
    </source>
</evidence>
<organism evidence="1 2">
    <name type="scientific">Bacillus cytotoxicus</name>
    <dbReference type="NCBI Taxonomy" id="580165"/>
    <lineage>
        <taxon>Bacteria</taxon>
        <taxon>Bacillati</taxon>
        <taxon>Bacillota</taxon>
        <taxon>Bacilli</taxon>
        <taxon>Bacillales</taxon>
        <taxon>Bacillaceae</taxon>
        <taxon>Bacillus</taxon>
        <taxon>Bacillus cereus group</taxon>
    </lineage>
</organism>
<keyword evidence="2" id="KW-1185">Reference proteome</keyword>
<dbReference type="Proteomes" id="UP001202289">
    <property type="component" value="Unassembled WGS sequence"/>
</dbReference>